<dbReference type="PANTHER" id="PTHR45816:SF4">
    <property type="entry name" value="RYR_IP3R HOMOLOGY ASSOCIATED DOMAIN-CONTAINING PROTEIN"/>
    <property type="match status" value="1"/>
</dbReference>
<name>A0A9D4NCJ1_DREPO</name>
<organism evidence="1 2">
    <name type="scientific">Dreissena polymorpha</name>
    <name type="common">Zebra mussel</name>
    <name type="synonym">Mytilus polymorpha</name>
    <dbReference type="NCBI Taxonomy" id="45954"/>
    <lineage>
        <taxon>Eukaryota</taxon>
        <taxon>Metazoa</taxon>
        <taxon>Spiralia</taxon>
        <taxon>Lophotrochozoa</taxon>
        <taxon>Mollusca</taxon>
        <taxon>Bivalvia</taxon>
        <taxon>Autobranchia</taxon>
        <taxon>Heteroconchia</taxon>
        <taxon>Euheterodonta</taxon>
        <taxon>Imparidentia</taxon>
        <taxon>Neoheterodontei</taxon>
        <taxon>Myida</taxon>
        <taxon>Dreissenoidea</taxon>
        <taxon>Dreissenidae</taxon>
        <taxon>Dreissena</taxon>
    </lineage>
</organism>
<dbReference type="InterPro" id="IPR015925">
    <property type="entry name" value="Ryanodine_IP3_receptor"/>
</dbReference>
<proteinExistence type="predicted"/>
<evidence type="ECO:0000313" key="2">
    <source>
        <dbReference type="Proteomes" id="UP000828390"/>
    </source>
</evidence>
<dbReference type="PANTHER" id="PTHR45816">
    <property type="entry name" value="MIR DOMAIN-CONTAINING PROTEIN"/>
    <property type="match status" value="1"/>
</dbReference>
<sequence>MEKIVFPIPEICGFLTEETKVHVFNTAERDEQGSKVADFFERVDDIYSEMIWQRDLRGRYL</sequence>
<dbReference type="EMBL" id="JAIWYP010000001">
    <property type="protein sequence ID" value="KAH3893898.1"/>
    <property type="molecule type" value="Genomic_DNA"/>
</dbReference>
<comment type="caution">
    <text evidence="1">The sequence shown here is derived from an EMBL/GenBank/DDBJ whole genome shotgun (WGS) entry which is preliminary data.</text>
</comment>
<gene>
    <name evidence="1" type="ORF">DPMN_018050</name>
</gene>
<dbReference type="AlphaFoldDB" id="A0A9D4NCJ1"/>
<reference evidence="1" key="1">
    <citation type="journal article" date="2019" name="bioRxiv">
        <title>The Genome of the Zebra Mussel, Dreissena polymorpha: A Resource for Invasive Species Research.</title>
        <authorList>
            <person name="McCartney M.A."/>
            <person name="Auch B."/>
            <person name="Kono T."/>
            <person name="Mallez S."/>
            <person name="Zhang Y."/>
            <person name="Obille A."/>
            <person name="Becker A."/>
            <person name="Abrahante J.E."/>
            <person name="Garbe J."/>
            <person name="Badalamenti J.P."/>
            <person name="Herman A."/>
            <person name="Mangelson H."/>
            <person name="Liachko I."/>
            <person name="Sullivan S."/>
            <person name="Sone E.D."/>
            <person name="Koren S."/>
            <person name="Silverstein K.A.T."/>
            <person name="Beckman K.B."/>
            <person name="Gohl D.M."/>
        </authorList>
    </citation>
    <scope>NUCLEOTIDE SEQUENCE</scope>
    <source>
        <strain evidence="1">Duluth1</strain>
        <tissue evidence="1">Whole animal</tissue>
    </source>
</reference>
<accession>A0A9D4NCJ1</accession>
<reference evidence="1" key="2">
    <citation type="submission" date="2020-11" db="EMBL/GenBank/DDBJ databases">
        <authorList>
            <person name="McCartney M.A."/>
            <person name="Auch B."/>
            <person name="Kono T."/>
            <person name="Mallez S."/>
            <person name="Becker A."/>
            <person name="Gohl D.M."/>
            <person name="Silverstein K.A.T."/>
            <person name="Koren S."/>
            <person name="Bechman K.B."/>
            <person name="Herman A."/>
            <person name="Abrahante J.E."/>
            <person name="Garbe J."/>
        </authorList>
    </citation>
    <scope>NUCLEOTIDE SEQUENCE</scope>
    <source>
        <strain evidence="1">Duluth1</strain>
        <tissue evidence="1">Whole animal</tissue>
    </source>
</reference>
<protein>
    <submittedName>
        <fullName evidence="1">Uncharacterized protein</fullName>
    </submittedName>
</protein>
<evidence type="ECO:0000313" key="1">
    <source>
        <dbReference type="EMBL" id="KAH3893898.1"/>
    </source>
</evidence>
<keyword evidence="2" id="KW-1185">Reference proteome</keyword>
<dbReference type="Proteomes" id="UP000828390">
    <property type="component" value="Unassembled WGS sequence"/>
</dbReference>
<dbReference type="GO" id="GO:0006816">
    <property type="term" value="P:calcium ion transport"/>
    <property type="evidence" value="ECO:0007669"/>
    <property type="project" value="InterPro"/>
</dbReference>